<evidence type="ECO:0000313" key="4">
    <source>
        <dbReference type="EMBL" id="MCW6537235.1"/>
    </source>
</evidence>
<name>A0AA41ZBZ9_9SPHN</name>
<comment type="caution">
    <text evidence="4">The sequence shown here is derived from an EMBL/GenBank/DDBJ whole genome shotgun (WGS) entry which is preliminary data.</text>
</comment>
<dbReference type="InterPro" id="IPR013424">
    <property type="entry name" value="Ice-binding_C"/>
</dbReference>
<dbReference type="NCBIfam" id="NF035944">
    <property type="entry name" value="PEPxxWA-CTERM"/>
    <property type="match status" value="1"/>
</dbReference>
<dbReference type="AlphaFoldDB" id="A0AA41ZBZ9"/>
<evidence type="ECO:0000313" key="5">
    <source>
        <dbReference type="Proteomes" id="UP001165565"/>
    </source>
</evidence>
<evidence type="ECO:0000256" key="3">
    <source>
        <dbReference type="SAM" id="SignalP"/>
    </source>
</evidence>
<keyword evidence="5" id="KW-1185">Reference proteome</keyword>
<proteinExistence type="predicted"/>
<gene>
    <name evidence="4" type="ORF">NEE01_20850</name>
</gene>
<feature type="signal peptide" evidence="3">
    <location>
        <begin position="1"/>
        <end position="25"/>
    </location>
</feature>
<keyword evidence="2" id="KW-1133">Transmembrane helix</keyword>
<keyword evidence="2" id="KW-0812">Transmembrane</keyword>
<feature type="transmembrane region" description="Helical" evidence="2">
    <location>
        <begin position="179"/>
        <end position="196"/>
    </location>
</feature>
<keyword evidence="3" id="KW-0732">Signal</keyword>
<protein>
    <submittedName>
        <fullName evidence="4">PEPxxWA-CTERM sorting domain-containing protein</fullName>
    </submittedName>
</protein>
<dbReference type="RefSeq" id="WP_265271151.1">
    <property type="nucleotide sequence ID" value="NZ_JANFAV010000020.1"/>
</dbReference>
<keyword evidence="2" id="KW-0472">Membrane</keyword>
<feature type="region of interest" description="Disordered" evidence="1">
    <location>
        <begin position="61"/>
        <end position="96"/>
    </location>
</feature>
<evidence type="ECO:0000256" key="2">
    <source>
        <dbReference type="SAM" id="Phobius"/>
    </source>
</evidence>
<evidence type="ECO:0000256" key="1">
    <source>
        <dbReference type="SAM" id="MobiDB-lite"/>
    </source>
</evidence>
<organism evidence="4 5">
    <name type="scientific">Sphingomonas lycopersici</name>
    <dbReference type="NCBI Taxonomy" id="2951807"/>
    <lineage>
        <taxon>Bacteria</taxon>
        <taxon>Pseudomonadati</taxon>
        <taxon>Pseudomonadota</taxon>
        <taxon>Alphaproteobacteria</taxon>
        <taxon>Sphingomonadales</taxon>
        <taxon>Sphingomonadaceae</taxon>
        <taxon>Sphingomonas</taxon>
    </lineage>
</organism>
<accession>A0AA41ZBZ9</accession>
<feature type="chain" id="PRO_5041456210" evidence="3">
    <location>
        <begin position="26"/>
        <end position="209"/>
    </location>
</feature>
<dbReference type="EMBL" id="JANFAV010000020">
    <property type="protein sequence ID" value="MCW6537235.1"/>
    <property type="molecule type" value="Genomic_DNA"/>
</dbReference>
<sequence>MMVNKRRWRKGLTLAGLLIATGTGAGYVAGDKNGLGAGISAASAAVTAALADPLAMFTDRSPGGRAAGALTQTKGPRERVATNVRHRPPAPKPATPVERVLTSLRERPPIIADVPDLPFGATPPYVPPTDIISPPVGPGPGPIVPFIPPLTNGGGGSGGGCCTPPVTPPVTPPGGVPEPATWAMMLIGFFSIGAALRRRGRVVTIVADR</sequence>
<dbReference type="Proteomes" id="UP001165565">
    <property type="component" value="Unassembled WGS sequence"/>
</dbReference>
<reference evidence="4" key="1">
    <citation type="submission" date="2022-06" db="EMBL/GenBank/DDBJ databases">
        <title>Sphingomonas sp. nov. isolated from rhizosphere soil of tomato.</title>
        <authorList>
            <person name="Dong H."/>
            <person name="Gao R."/>
        </authorList>
    </citation>
    <scope>NUCLEOTIDE SEQUENCE</scope>
    <source>
        <strain evidence="4">MMSM24</strain>
    </source>
</reference>
<dbReference type="NCBIfam" id="TIGR02595">
    <property type="entry name" value="PEP_CTERM"/>
    <property type="match status" value="1"/>
</dbReference>